<dbReference type="InterPro" id="IPR008135">
    <property type="entry name" value="Competence-induced_CinA"/>
</dbReference>
<dbReference type="InterPro" id="IPR008136">
    <property type="entry name" value="CinA_C"/>
</dbReference>
<dbReference type="SUPFAM" id="SSF142433">
    <property type="entry name" value="CinA-like"/>
    <property type="match status" value="1"/>
</dbReference>
<sequence>MKAEIITIGDEILIGQIVDTNAVFMAEVLTRAGIAVHWKSTIPDESKAIISALDTGLERSDLLIFSGGLGPTRDDKTKQTLTEYFEDELVLNQEVLEHIEHLFRKYITTPISEMNRSQAQLPSKAEVLFNVNGTAPGMWFQNGKKAVVSLPGVPYEMKHLMREKVIPRVQQRFELPAIEHRTLITYGMGESAIAERIQDFELGLPDDIKLAYLPSLGRVRLRLSATGNDKQTLIDYVEGYVKTLRSLVADIYYGEEQEGGIEAGIAHQFKGKEQTLAVAESFTGGQIARQLVALPGASAYFRGGIVAYATEIKETVLEVPKDLVNTHSVVSEAVAIAMVQNVRRQMSSDFAIATTGNAGPDKGDSKEEVGKVFIAIATPNKVFAQSFQMGANRERITQKSVNKALEMIYQEILNF</sequence>
<name>A0A2S7T7U7_9FLAO</name>
<proteinExistence type="inferred from homology"/>
<dbReference type="InterPro" id="IPR050101">
    <property type="entry name" value="CinA"/>
</dbReference>
<dbReference type="SMART" id="SM00852">
    <property type="entry name" value="MoCF_biosynth"/>
    <property type="match status" value="1"/>
</dbReference>
<dbReference type="Pfam" id="PF00994">
    <property type="entry name" value="MoCF_biosynth"/>
    <property type="match status" value="1"/>
</dbReference>
<dbReference type="InterPro" id="IPR036425">
    <property type="entry name" value="MoaB/Mog-like_dom_sf"/>
</dbReference>
<evidence type="ECO:0000259" key="2">
    <source>
        <dbReference type="SMART" id="SM00852"/>
    </source>
</evidence>
<dbReference type="Gene3D" id="3.30.70.2860">
    <property type="match status" value="1"/>
</dbReference>
<evidence type="ECO:0000313" key="3">
    <source>
        <dbReference type="EMBL" id="PQJ15526.1"/>
    </source>
</evidence>
<dbReference type="SUPFAM" id="SSF53218">
    <property type="entry name" value="Molybdenum cofactor biosynthesis proteins"/>
    <property type="match status" value="1"/>
</dbReference>
<dbReference type="PANTHER" id="PTHR13939:SF0">
    <property type="entry name" value="NMN AMIDOHYDROLASE-LIKE PROTEIN YFAY"/>
    <property type="match status" value="1"/>
</dbReference>
<dbReference type="EMBL" id="MQVX01000001">
    <property type="protein sequence ID" value="PQJ15526.1"/>
    <property type="molecule type" value="Genomic_DNA"/>
</dbReference>
<dbReference type="Gene3D" id="3.90.950.20">
    <property type="entry name" value="CinA-like"/>
    <property type="match status" value="1"/>
</dbReference>
<dbReference type="OrthoDB" id="9801454at2"/>
<reference evidence="4" key="1">
    <citation type="submission" date="2016-11" db="EMBL/GenBank/DDBJ databases">
        <title>Trade-off between light-utilization and light-protection in marine flavobacteria.</title>
        <authorList>
            <person name="Kumagai Y."/>
            <person name="Yoshizawa S."/>
            <person name="Kogure K."/>
        </authorList>
    </citation>
    <scope>NUCLEOTIDE SEQUENCE [LARGE SCALE GENOMIC DNA]</scope>
    <source>
        <strain evidence="4">SG-18</strain>
    </source>
</reference>
<comment type="similarity">
    <text evidence="1">Belongs to the CinA family.</text>
</comment>
<dbReference type="AlphaFoldDB" id="A0A2S7T7U7"/>
<evidence type="ECO:0000256" key="1">
    <source>
        <dbReference type="HAMAP-Rule" id="MF_00226"/>
    </source>
</evidence>
<organism evidence="3 4">
    <name type="scientific">Aureicoccus marinus</name>
    <dbReference type="NCBI Taxonomy" id="754435"/>
    <lineage>
        <taxon>Bacteria</taxon>
        <taxon>Pseudomonadati</taxon>
        <taxon>Bacteroidota</taxon>
        <taxon>Flavobacteriia</taxon>
        <taxon>Flavobacteriales</taxon>
        <taxon>Flavobacteriaceae</taxon>
        <taxon>Aureicoccus</taxon>
    </lineage>
</organism>
<dbReference type="Pfam" id="PF18146">
    <property type="entry name" value="CinA_KH"/>
    <property type="match status" value="1"/>
</dbReference>
<keyword evidence="4" id="KW-1185">Reference proteome</keyword>
<gene>
    <name evidence="3" type="ORF">BST99_07055</name>
</gene>
<comment type="caution">
    <text evidence="3">The sequence shown here is derived from an EMBL/GenBank/DDBJ whole genome shotgun (WGS) entry which is preliminary data.</text>
</comment>
<dbReference type="InterPro" id="IPR001453">
    <property type="entry name" value="MoaB/Mog_dom"/>
</dbReference>
<dbReference type="NCBIfam" id="TIGR00200">
    <property type="entry name" value="cinA_nterm"/>
    <property type="match status" value="1"/>
</dbReference>
<dbReference type="PIRSF" id="PIRSF006728">
    <property type="entry name" value="CinA"/>
    <property type="match status" value="1"/>
</dbReference>
<dbReference type="NCBIfam" id="TIGR00177">
    <property type="entry name" value="molyb_syn"/>
    <property type="match status" value="1"/>
</dbReference>
<dbReference type="RefSeq" id="WP_105001178.1">
    <property type="nucleotide sequence ID" value="NZ_MQVX01000001.1"/>
</dbReference>
<accession>A0A2S7T7U7</accession>
<evidence type="ECO:0000313" key="4">
    <source>
        <dbReference type="Proteomes" id="UP000239366"/>
    </source>
</evidence>
<dbReference type="CDD" id="cd00885">
    <property type="entry name" value="cinA"/>
    <property type="match status" value="1"/>
</dbReference>
<feature type="domain" description="MoaB/Mog" evidence="2">
    <location>
        <begin position="4"/>
        <end position="172"/>
    </location>
</feature>
<protein>
    <recommendedName>
        <fullName evidence="1">CinA-like protein</fullName>
    </recommendedName>
</protein>
<dbReference type="PANTHER" id="PTHR13939">
    <property type="entry name" value="NICOTINAMIDE-NUCLEOTIDE AMIDOHYDROLASE PNCC"/>
    <property type="match status" value="1"/>
</dbReference>
<dbReference type="Proteomes" id="UP000239366">
    <property type="component" value="Unassembled WGS sequence"/>
</dbReference>
<dbReference type="Pfam" id="PF02464">
    <property type="entry name" value="CinA"/>
    <property type="match status" value="1"/>
</dbReference>
<dbReference type="Gene3D" id="3.40.980.10">
    <property type="entry name" value="MoaB/Mog-like domain"/>
    <property type="match status" value="1"/>
</dbReference>
<dbReference type="InterPro" id="IPR041424">
    <property type="entry name" value="CinA_KH"/>
</dbReference>
<dbReference type="HAMAP" id="MF_00226_B">
    <property type="entry name" value="CinA_B"/>
    <property type="match status" value="1"/>
</dbReference>
<dbReference type="InterPro" id="IPR036653">
    <property type="entry name" value="CinA-like_C"/>
</dbReference>
<dbReference type="NCBIfam" id="NF001813">
    <property type="entry name" value="PRK00549.1"/>
    <property type="match status" value="1"/>
</dbReference>
<dbReference type="NCBIfam" id="TIGR00199">
    <property type="entry name" value="PncC_domain"/>
    <property type="match status" value="1"/>
</dbReference>